<accession>A0A4S2H890</accession>
<reference evidence="2 3" key="1">
    <citation type="journal article" date="2013" name="Int. J. Syst. Evol. Microbiol.">
        <title>Marinicauda pacifica gen. nov., sp. nov., a prosthecate alphaproteobacterium of the family Hyphomonadaceae isolated from deep seawater.</title>
        <authorList>
            <person name="Zhang X.Y."/>
            <person name="Li G.W."/>
            <person name="Wang C.S."/>
            <person name="Zhang Y.J."/>
            <person name="Xu X.W."/>
            <person name="Li H."/>
            <person name="Liu A."/>
            <person name="Liu C."/>
            <person name="Xie B.B."/>
            <person name="Qin Q.L."/>
            <person name="Xu Z."/>
            <person name="Chen X.L."/>
            <person name="Zhou B.C."/>
            <person name="Zhang Y.Z."/>
        </authorList>
    </citation>
    <scope>NUCLEOTIDE SEQUENCE [LARGE SCALE GENOMIC DNA]</scope>
    <source>
        <strain evidence="2 3">P-1 km-3</strain>
    </source>
</reference>
<sequence>MSVFHDVLFPFPVGLGASGGPVLTTEIVALASGYEERNTPHAHSKRRYDAGPGVKSLDDLAGLIAFFEERRGQLHAFRFRDPADHKSCLPSHEPGPGDQLIAAGDGEMRVFALTKLYGTGPDAYRRPIRLPRAESVLAAVEGEIRPVTLDELGRIEFSSAPEPGGQITAGFVFDVPVRFDTDRIDASMEAFEAGLVPQIPLAEVWLSPGSAAP</sequence>
<dbReference type="Pfam" id="PF09343">
    <property type="entry name" value="DUF2460"/>
    <property type="match status" value="1"/>
</dbReference>
<evidence type="ECO:0000313" key="3">
    <source>
        <dbReference type="Proteomes" id="UP000305451"/>
    </source>
</evidence>
<dbReference type="AlphaFoldDB" id="A0A4S2H890"/>
<organism evidence="2 3">
    <name type="scientific">Marinicauda pacifica</name>
    <dbReference type="NCBI Taxonomy" id="1133559"/>
    <lineage>
        <taxon>Bacteria</taxon>
        <taxon>Pseudomonadati</taxon>
        <taxon>Pseudomonadota</taxon>
        <taxon>Alphaproteobacteria</taxon>
        <taxon>Maricaulales</taxon>
        <taxon>Maricaulaceae</taxon>
        <taxon>Marinicauda</taxon>
    </lineage>
</organism>
<proteinExistence type="predicted"/>
<keyword evidence="3" id="KW-1185">Reference proteome</keyword>
<dbReference type="EMBL" id="SRXV01000005">
    <property type="protein sequence ID" value="TGY91738.1"/>
    <property type="molecule type" value="Genomic_DNA"/>
</dbReference>
<dbReference type="NCBIfam" id="TIGR02217">
    <property type="entry name" value="chp_TIGR02217"/>
    <property type="match status" value="1"/>
</dbReference>
<dbReference type="Proteomes" id="UP000305451">
    <property type="component" value="Unassembled WGS sequence"/>
</dbReference>
<name>A0A4S2H890_9PROT</name>
<evidence type="ECO:0000313" key="2">
    <source>
        <dbReference type="EMBL" id="TGY91738.1"/>
    </source>
</evidence>
<gene>
    <name evidence="2" type="ORF">E5162_14095</name>
</gene>
<dbReference type="InterPro" id="IPR011740">
    <property type="entry name" value="DUF2460"/>
</dbReference>
<evidence type="ECO:0000259" key="1">
    <source>
        <dbReference type="Pfam" id="PF09343"/>
    </source>
</evidence>
<feature type="domain" description="DUF2460" evidence="1">
    <location>
        <begin position="5"/>
        <end position="204"/>
    </location>
</feature>
<dbReference type="RefSeq" id="WP_135945914.1">
    <property type="nucleotide sequence ID" value="NZ_BMEI01000005.1"/>
</dbReference>
<comment type="caution">
    <text evidence="2">The sequence shown here is derived from an EMBL/GenBank/DDBJ whole genome shotgun (WGS) entry which is preliminary data.</text>
</comment>
<protein>
    <submittedName>
        <fullName evidence="2">TIGR02217 family protein</fullName>
    </submittedName>
</protein>
<dbReference type="OrthoDB" id="1685145at2"/>